<reference evidence="1" key="1">
    <citation type="journal article" date="2014" name="Front. Microbiol.">
        <title>High frequency of phylogenetically diverse reductive dehalogenase-homologous genes in deep subseafloor sedimentary metagenomes.</title>
        <authorList>
            <person name="Kawai M."/>
            <person name="Futagami T."/>
            <person name="Toyoda A."/>
            <person name="Takaki Y."/>
            <person name="Nishi S."/>
            <person name="Hori S."/>
            <person name="Arai W."/>
            <person name="Tsubouchi T."/>
            <person name="Morono Y."/>
            <person name="Uchiyama I."/>
            <person name="Ito T."/>
            <person name="Fujiyama A."/>
            <person name="Inagaki F."/>
            <person name="Takami H."/>
        </authorList>
    </citation>
    <scope>NUCLEOTIDE SEQUENCE</scope>
    <source>
        <strain evidence="1">Expedition CK06-06</strain>
    </source>
</reference>
<proteinExistence type="predicted"/>
<dbReference type="SUPFAM" id="SSF56235">
    <property type="entry name" value="N-terminal nucleophile aminohydrolases (Ntn hydrolases)"/>
    <property type="match status" value="1"/>
</dbReference>
<dbReference type="EMBL" id="BARW01034776">
    <property type="protein sequence ID" value="GAJ09991.1"/>
    <property type="molecule type" value="Genomic_DNA"/>
</dbReference>
<gene>
    <name evidence="1" type="ORF">S12H4_54407</name>
</gene>
<dbReference type="InterPro" id="IPR052193">
    <property type="entry name" value="Peptidase_C59"/>
</dbReference>
<evidence type="ECO:0008006" key="2">
    <source>
        <dbReference type="Google" id="ProtNLM"/>
    </source>
</evidence>
<accession>X1VA30</accession>
<comment type="caution">
    <text evidence="1">The sequence shown here is derived from an EMBL/GenBank/DDBJ whole genome shotgun (WGS) entry which is preliminary data.</text>
</comment>
<protein>
    <recommendedName>
        <fullName evidence="2">Choloylglycine hydrolase/NAAA C-terminal domain-containing protein</fullName>
    </recommendedName>
</protein>
<dbReference type="PANTHER" id="PTHR35527">
    <property type="entry name" value="CHOLOYLGLYCINE HYDROLASE"/>
    <property type="match status" value="1"/>
</dbReference>
<dbReference type="PANTHER" id="PTHR35527:SF2">
    <property type="entry name" value="HYDROLASE"/>
    <property type="match status" value="1"/>
</dbReference>
<dbReference type="Gene3D" id="3.60.60.10">
    <property type="entry name" value="Penicillin V Acylase, Chain A"/>
    <property type="match status" value="1"/>
</dbReference>
<dbReference type="AlphaFoldDB" id="X1VA30"/>
<evidence type="ECO:0000313" key="1">
    <source>
        <dbReference type="EMBL" id="GAJ09991.1"/>
    </source>
</evidence>
<organism evidence="1">
    <name type="scientific">marine sediment metagenome</name>
    <dbReference type="NCBI Taxonomy" id="412755"/>
    <lineage>
        <taxon>unclassified sequences</taxon>
        <taxon>metagenomes</taxon>
        <taxon>ecological metagenomes</taxon>
    </lineage>
</organism>
<sequence>MKASMKFLLILLLFLLNSRAVVACTSFVLDSDGFAVFGANLDYRIHEGLVFINKRNVTKTILDPSTTGEYAEWTSKYGSVSFNVVGYQFAWAGMNEAGLVISTMALDITENPAPDERPP</sequence>
<feature type="non-terminal residue" evidence="1">
    <location>
        <position position="119"/>
    </location>
</feature>
<name>X1VA30_9ZZZZ</name>
<dbReference type="InterPro" id="IPR029055">
    <property type="entry name" value="Ntn_hydrolases_N"/>
</dbReference>